<reference evidence="1 2" key="1">
    <citation type="submission" date="2020-08" db="EMBL/GenBank/DDBJ databases">
        <title>Functional genomics of gut bacteria from endangered species of beetles.</title>
        <authorList>
            <person name="Carlos-Shanley C."/>
        </authorList>
    </citation>
    <scope>NUCLEOTIDE SEQUENCE [LARGE SCALE GENOMIC DNA]</scope>
    <source>
        <strain evidence="1 2">S00179</strain>
    </source>
</reference>
<gene>
    <name evidence="1" type="ORF">HNP46_000419</name>
</gene>
<comment type="caution">
    <text evidence="1">The sequence shown here is derived from an EMBL/GenBank/DDBJ whole genome shotgun (WGS) entry which is preliminary data.</text>
</comment>
<accession>A0A7W7NYE1</accession>
<evidence type="ECO:0000313" key="1">
    <source>
        <dbReference type="EMBL" id="MBB4861608.1"/>
    </source>
</evidence>
<proteinExistence type="predicted"/>
<evidence type="ECO:0000313" key="2">
    <source>
        <dbReference type="Proteomes" id="UP000566995"/>
    </source>
</evidence>
<dbReference type="EMBL" id="JACHLI010000001">
    <property type="protein sequence ID" value="MBB4861608.1"/>
    <property type="molecule type" value="Genomic_DNA"/>
</dbReference>
<organism evidence="1 2">
    <name type="scientific">Pseudomonas nitroreducens</name>
    <dbReference type="NCBI Taxonomy" id="46680"/>
    <lineage>
        <taxon>Bacteria</taxon>
        <taxon>Pseudomonadati</taxon>
        <taxon>Pseudomonadota</taxon>
        <taxon>Gammaproteobacteria</taxon>
        <taxon>Pseudomonadales</taxon>
        <taxon>Pseudomonadaceae</taxon>
        <taxon>Pseudomonas</taxon>
    </lineage>
</organism>
<sequence>MAVSRRKPKSVEPTPVSMINWTRADPEALAKFDPKSKVCNMNCGKAGGDPRCYKELLFLCHDC</sequence>
<protein>
    <submittedName>
        <fullName evidence="1">Uncharacterized protein</fullName>
    </submittedName>
</protein>
<name>A0A7W7NYE1_PSENT</name>
<dbReference type="AlphaFoldDB" id="A0A7W7NYE1"/>
<dbReference type="RefSeq" id="WP_184585863.1">
    <property type="nucleotide sequence ID" value="NZ_JACHLI010000001.1"/>
</dbReference>
<dbReference type="Proteomes" id="UP000566995">
    <property type="component" value="Unassembled WGS sequence"/>
</dbReference>